<keyword evidence="1" id="KW-0812">Transmembrane</keyword>
<keyword evidence="1" id="KW-1133">Transmembrane helix</keyword>
<evidence type="ECO:0000256" key="1">
    <source>
        <dbReference type="SAM" id="Phobius"/>
    </source>
</evidence>
<evidence type="ECO:0000313" key="2">
    <source>
        <dbReference type="Proteomes" id="UP000887578"/>
    </source>
</evidence>
<dbReference type="WBParaSite" id="PDA_v2.g10591.t1">
    <property type="protein sequence ID" value="PDA_v2.g10591.t1"/>
    <property type="gene ID" value="PDA_v2.g10591"/>
</dbReference>
<feature type="transmembrane region" description="Helical" evidence="1">
    <location>
        <begin position="7"/>
        <end position="29"/>
    </location>
</feature>
<dbReference type="Gene3D" id="1.20.1070.10">
    <property type="entry name" value="Rhodopsin 7-helix transmembrane proteins"/>
    <property type="match status" value="1"/>
</dbReference>
<reference evidence="3" key="1">
    <citation type="submission" date="2022-11" db="UniProtKB">
        <authorList>
            <consortium name="WormBaseParasite"/>
        </authorList>
    </citation>
    <scope>IDENTIFICATION</scope>
</reference>
<name>A0A914P665_9BILA</name>
<accession>A0A914P665</accession>
<protein>
    <submittedName>
        <fullName evidence="3">Uncharacterized protein</fullName>
    </submittedName>
</protein>
<keyword evidence="2" id="KW-1185">Reference proteome</keyword>
<evidence type="ECO:0000313" key="3">
    <source>
        <dbReference type="WBParaSite" id="PDA_v2.g10591.t1"/>
    </source>
</evidence>
<dbReference type="Proteomes" id="UP000887578">
    <property type="component" value="Unplaced"/>
</dbReference>
<sequence>MNSSYTILYRNACFTIVMFFFPFITLTWVNCKIVSTLKRSNMIRRRMTNQQGSLTTETPIILTKDTKDASFSRDSVGNASVTRMSLITRKLSKQDLNGKLFFNELRWNLRLI</sequence>
<keyword evidence="1" id="KW-0472">Membrane</keyword>
<dbReference type="AlphaFoldDB" id="A0A914P665"/>
<proteinExistence type="predicted"/>
<organism evidence="2 3">
    <name type="scientific">Panagrolaimus davidi</name>
    <dbReference type="NCBI Taxonomy" id="227884"/>
    <lineage>
        <taxon>Eukaryota</taxon>
        <taxon>Metazoa</taxon>
        <taxon>Ecdysozoa</taxon>
        <taxon>Nematoda</taxon>
        <taxon>Chromadorea</taxon>
        <taxon>Rhabditida</taxon>
        <taxon>Tylenchina</taxon>
        <taxon>Panagrolaimomorpha</taxon>
        <taxon>Panagrolaimoidea</taxon>
        <taxon>Panagrolaimidae</taxon>
        <taxon>Panagrolaimus</taxon>
    </lineage>
</organism>